<dbReference type="PANTHER" id="PTHR43289:SF6">
    <property type="entry name" value="SERINE_THREONINE-PROTEIN KINASE NEKL-3"/>
    <property type="match status" value="1"/>
</dbReference>
<dbReference type="Pfam" id="PF00069">
    <property type="entry name" value="Pkinase"/>
    <property type="match status" value="1"/>
</dbReference>
<dbReference type="InterPro" id="IPR017441">
    <property type="entry name" value="Protein_kinase_ATP_BS"/>
</dbReference>
<dbReference type="CDD" id="cd14014">
    <property type="entry name" value="STKc_PknB_like"/>
    <property type="match status" value="1"/>
</dbReference>
<feature type="region of interest" description="Disordered" evidence="9">
    <location>
        <begin position="530"/>
        <end position="549"/>
    </location>
</feature>
<dbReference type="PANTHER" id="PTHR43289">
    <property type="entry name" value="MITOGEN-ACTIVATED PROTEIN KINASE KINASE KINASE 20-RELATED"/>
    <property type="match status" value="1"/>
</dbReference>
<gene>
    <name evidence="11" type="ORF">BDD14_3806</name>
</gene>
<dbReference type="Gene3D" id="1.10.510.10">
    <property type="entry name" value="Transferase(Phosphotransferase) domain 1"/>
    <property type="match status" value="1"/>
</dbReference>
<feature type="coiled-coil region" evidence="8">
    <location>
        <begin position="691"/>
        <end position="723"/>
    </location>
</feature>
<dbReference type="FunFam" id="1.10.510.10:FF:000021">
    <property type="entry name" value="Serine/threonine protein kinase"/>
    <property type="match status" value="1"/>
</dbReference>
<comment type="caution">
    <text evidence="11">The sequence shown here is derived from an EMBL/GenBank/DDBJ whole genome shotgun (WGS) entry which is preliminary data.</text>
</comment>
<name>A0A4Q7YWF6_9BACT</name>
<evidence type="ECO:0000256" key="2">
    <source>
        <dbReference type="ARBA" id="ARBA00022527"/>
    </source>
</evidence>
<sequence length="907" mass="100424">MTAEISNNPITKIGRYRITGELGRGGMGIVYQGEDRLIGRRVAIKTLTEVTPELRERFYLEAKSGILSHPNIVTVYELGEHEESPFIAMEFIEGDSLEKLLRAQKRLSLLEALSIVEQICAGLGYAHGHGVVHRDVKPANILVRPDGRVTIVDFGIARLADQTKQLTKTDTLLGTFHYIAPERLKGEASDGKADIWSLGVMLYEMLTGELPFKGRDVSALYRVIHEPYVPLAEHIQDMPDDLSRVLDKALAKQLDARYATAEEMAFDLHVLAQGLKHDRVGSLLETARRLTEQSQFASARTVLLQAQRIDPVNGDTKSLLSDVQDRLSHLHRGEQLRQHIEQVQDAESGRRWSDAVVLLLQAQKLDTENTFNLDERLQIAKDERSQQQRVLELWKQADDARHFGDLTGARDYLGQALQIDGRNTELQNAYSDLQRELKRHQQQRRFDELLQTAREENGRQRCTEAISLLREAAEIDPVHPEVQDLLISATARQTEGTRQKGLDTTDSNSQNPLGSKDSDSAGNHETRLLETLPADGLPHQLTSEVEDKKRRVDIEQEVTALVSNLGLVQNANDGADPTKLLKIPQQPHDQAQGESDLTLQFSEALLKAQLGEAPSVRQELRAEQDKPVANAMEEIQTAINVAVTACDEAMAARNFDHCLHLLDDLEKQYPGNSLVAAARMTCESKRGQKVKQLLQEAIQMAQQQLAQNSAKRAEETLREVEGALPYVTLDVRNDWKRLNVKCETSLRAKSPAPVSNVPVKGGKVRLYAMVFAMASALIVVGAISYRRYETPAQPDPVAVSESASTPTAPTAPTAPVASSTDMEINVSPWAKVVSVQDKSGKNIVLPEGDTTTPLRLEAVASGIYEVTFAGPDNKQHTVECRVSPNEHLCSVDIGSPSLKHALTGEKS</sequence>
<evidence type="ECO:0000256" key="1">
    <source>
        <dbReference type="ARBA" id="ARBA00012513"/>
    </source>
</evidence>
<dbReference type="PROSITE" id="PS00107">
    <property type="entry name" value="PROTEIN_KINASE_ATP"/>
    <property type="match status" value="1"/>
</dbReference>
<dbReference type="InterPro" id="IPR000719">
    <property type="entry name" value="Prot_kinase_dom"/>
</dbReference>
<evidence type="ECO:0000256" key="4">
    <source>
        <dbReference type="ARBA" id="ARBA00022741"/>
    </source>
</evidence>
<feature type="compositionally biased region" description="Polar residues" evidence="9">
    <location>
        <begin position="504"/>
        <end position="513"/>
    </location>
</feature>
<proteinExistence type="predicted"/>
<dbReference type="PROSITE" id="PS00108">
    <property type="entry name" value="PROTEIN_KINASE_ST"/>
    <property type="match status" value="1"/>
</dbReference>
<keyword evidence="3" id="KW-0808">Transferase</keyword>
<dbReference type="GO" id="GO:0005524">
    <property type="term" value="F:ATP binding"/>
    <property type="evidence" value="ECO:0007669"/>
    <property type="project" value="UniProtKB-UniRule"/>
</dbReference>
<keyword evidence="12" id="KW-1185">Reference proteome</keyword>
<dbReference type="GO" id="GO:0004674">
    <property type="term" value="F:protein serine/threonine kinase activity"/>
    <property type="evidence" value="ECO:0007669"/>
    <property type="project" value="UniProtKB-KW"/>
</dbReference>
<dbReference type="SUPFAM" id="SSF56112">
    <property type="entry name" value="Protein kinase-like (PK-like)"/>
    <property type="match status" value="1"/>
</dbReference>
<keyword evidence="8" id="KW-0175">Coiled coil</keyword>
<feature type="compositionally biased region" description="Low complexity" evidence="9">
    <location>
        <begin position="797"/>
        <end position="820"/>
    </location>
</feature>
<accession>A0A4Q7YWF6</accession>
<keyword evidence="4 7" id="KW-0547">Nucleotide-binding</keyword>
<feature type="region of interest" description="Disordered" evidence="9">
    <location>
        <begin position="491"/>
        <end position="523"/>
    </location>
</feature>
<evidence type="ECO:0000256" key="7">
    <source>
        <dbReference type="PROSITE-ProRule" id="PRU10141"/>
    </source>
</evidence>
<evidence type="ECO:0000313" key="11">
    <source>
        <dbReference type="EMBL" id="RZU42252.1"/>
    </source>
</evidence>
<keyword evidence="5 11" id="KW-0418">Kinase</keyword>
<evidence type="ECO:0000256" key="8">
    <source>
        <dbReference type="SAM" id="Coils"/>
    </source>
</evidence>
<dbReference type="EMBL" id="SHKW01000001">
    <property type="protein sequence ID" value="RZU42252.1"/>
    <property type="molecule type" value="Genomic_DNA"/>
</dbReference>
<dbReference type="PROSITE" id="PS50011">
    <property type="entry name" value="PROTEIN_KINASE_DOM"/>
    <property type="match status" value="1"/>
</dbReference>
<evidence type="ECO:0000256" key="5">
    <source>
        <dbReference type="ARBA" id="ARBA00022777"/>
    </source>
</evidence>
<dbReference type="InterPro" id="IPR011990">
    <property type="entry name" value="TPR-like_helical_dom_sf"/>
</dbReference>
<dbReference type="EC" id="2.7.11.1" evidence="1"/>
<dbReference type="Gene3D" id="1.25.40.10">
    <property type="entry name" value="Tetratricopeptide repeat domain"/>
    <property type="match status" value="1"/>
</dbReference>
<dbReference type="SUPFAM" id="SSF48452">
    <property type="entry name" value="TPR-like"/>
    <property type="match status" value="1"/>
</dbReference>
<evidence type="ECO:0000259" key="10">
    <source>
        <dbReference type="PROSITE" id="PS50011"/>
    </source>
</evidence>
<evidence type="ECO:0000313" key="12">
    <source>
        <dbReference type="Proteomes" id="UP000292958"/>
    </source>
</evidence>
<dbReference type="InterPro" id="IPR008271">
    <property type="entry name" value="Ser/Thr_kinase_AS"/>
</dbReference>
<dbReference type="SMART" id="SM00220">
    <property type="entry name" value="S_TKc"/>
    <property type="match status" value="1"/>
</dbReference>
<dbReference type="Proteomes" id="UP000292958">
    <property type="component" value="Unassembled WGS sequence"/>
</dbReference>
<dbReference type="InterPro" id="IPR011009">
    <property type="entry name" value="Kinase-like_dom_sf"/>
</dbReference>
<keyword evidence="2 11" id="KW-0723">Serine/threonine-protein kinase</keyword>
<evidence type="ECO:0000256" key="9">
    <source>
        <dbReference type="SAM" id="MobiDB-lite"/>
    </source>
</evidence>
<feature type="region of interest" description="Disordered" evidence="9">
    <location>
        <begin position="795"/>
        <end position="820"/>
    </location>
</feature>
<reference evidence="11 12" key="1">
    <citation type="submission" date="2019-02" db="EMBL/GenBank/DDBJ databases">
        <title>Genomic Encyclopedia of Archaeal and Bacterial Type Strains, Phase II (KMG-II): from individual species to whole genera.</title>
        <authorList>
            <person name="Goeker M."/>
        </authorList>
    </citation>
    <scope>NUCLEOTIDE SEQUENCE [LARGE SCALE GENOMIC DNA]</scope>
    <source>
        <strain evidence="11 12">DSM 18101</strain>
    </source>
</reference>
<evidence type="ECO:0000256" key="6">
    <source>
        <dbReference type="ARBA" id="ARBA00022840"/>
    </source>
</evidence>
<evidence type="ECO:0000256" key="3">
    <source>
        <dbReference type="ARBA" id="ARBA00022679"/>
    </source>
</evidence>
<dbReference type="AlphaFoldDB" id="A0A4Q7YWF6"/>
<feature type="binding site" evidence="7">
    <location>
        <position position="45"/>
    </location>
    <ligand>
        <name>ATP</name>
        <dbReference type="ChEBI" id="CHEBI:30616"/>
    </ligand>
</feature>
<feature type="domain" description="Protein kinase" evidence="10">
    <location>
        <begin position="16"/>
        <end position="272"/>
    </location>
</feature>
<organism evidence="11 12">
    <name type="scientific">Edaphobacter modestus</name>
    <dbReference type="NCBI Taxonomy" id="388466"/>
    <lineage>
        <taxon>Bacteria</taxon>
        <taxon>Pseudomonadati</taxon>
        <taxon>Acidobacteriota</taxon>
        <taxon>Terriglobia</taxon>
        <taxon>Terriglobales</taxon>
        <taxon>Acidobacteriaceae</taxon>
        <taxon>Edaphobacter</taxon>
    </lineage>
</organism>
<dbReference type="Gene3D" id="3.30.200.20">
    <property type="entry name" value="Phosphorylase Kinase, domain 1"/>
    <property type="match status" value="1"/>
</dbReference>
<protein>
    <recommendedName>
        <fullName evidence="1">non-specific serine/threonine protein kinase</fullName>
        <ecNumber evidence="1">2.7.11.1</ecNumber>
    </recommendedName>
</protein>
<keyword evidence="6 7" id="KW-0067">ATP-binding</keyword>